<evidence type="ECO:0000256" key="12">
    <source>
        <dbReference type="ARBA" id="ARBA00023136"/>
    </source>
</evidence>
<organism evidence="20 21">
    <name type="scientific">Geotoga petraea</name>
    <dbReference type="NCBI Taxonomy" id="28234"/>
    <lineage>
        <taxon>Bacteria</taxon>
        <taxon>Thermotogati</taxon>
        <taxon>Thermotogota</taxon>
        <taxon>Thermotogae</taxon>
        <taxon>Petrotogales</taxon>
        <taxon>Petrotogaceae</taxon>
        <taxon>Geotoga</taxon>
    </lineage>
</organism>
<evidence type="ECO:0000256" key="10">
    <source>
        <dbReference type="ARBA" id="ARBA00022840"/>
    </source>
</evidence>
<dbReference type="SMART" id="SM00388">
    <property type="entry name" value="HisKA"/>
    <property type="match status" value="1"/>
</dbReference>
<feature type="transmembrane region" description="Helical" evidence="16">
    <location>
        <begin position="24"/>
        <end position="44"/>
    </location>
</feature>
<evidence type="ECO:0000256" key="2">
    <source>
        <dbReference type="ARBA" id="ARBA00004429"/>
    </source>
</evidence>
<evidence type="ECO:0000256" key="4">
    <source>
        <dbReference type="ARBA" id="ARBA00022475"/>
    </source>
</evidence>
<comment type="catalytic activity">
    <reaction evidence="1">
        <text>ATP + protein L-histidine = ADP + protein N-phospho-L-histidine.</text>
        <dbReference type="EC" id="2.7.13.3"/>
    </reaction>
</comment>
<feature type="transmembrane region" description="Helical" evidence="16">
    <location>
        <begin position="50"/>
        <end position="70"/>
    </location>
</feature>
<dbReference type="SUPFAM" id="SSF47384">
    <property type="entry name" value="Homodimeric domain of signal transducing histidine kinase"/>
    <property type="match status" value="1"/>
</dbReference>
<feature type="transmembrane region" description="Helical" evidence="16">
    <location>
        <begin position="158"/>
        <end position="175"/>
    </location>
</feature>
<dbReference type="GO" id="GO:0009927">
    <property type="term" value="F:histidine phosphotransfer kinase activity"/>
    <property type="evidence" value="ECO:0007669"/>
    <property type="project" value="TreeGrafter"/>
</dbReference>
<evidence type="ECO:0000256" key="15">
    <source>
        <dbReference type="SAM" id="Coils"/>
    </source>
</evidence>
<evidence type="ECO:0000256" key="5">
    <source>
        <dbReference type="ARBA" id="ARBA00022519"/>
    </source>
</evidence>
<dbReference type="OrthoDB" id="112712at2"/>
<accession>A0A4Z0W2I1</accession>
<dbReference type="CDD" id="cd17546">
    <property type="entry name" value="REC_hyHK_CKI1_RcsC-like"/>
    <property type="match status" value="1"/>
</dbReference>
<evidence type="ECO:0000256" key="1">
    <source>
        <dbReference type="ARBA" id="ARBA00000085"/>
    </source>
</evidence>
<dbReference type="InterPro" id="IPR008207">
    <property type="entry name" value="Sig_transdc_His_kin_Hpt_dom"/>
</dbReference>
<dbReference type="AlphaFoldDB" id="A0A4Z0W2I1"/>
<dbReference type="SUPFAM" id="SSF47226">
    <property type="entry name" value="Histidine-containing phosphotransfer domain, HPT domain"/>
    <property type="match status" value="1"/>
</dbReference>
<dbReference type="SUPFAM" id="SSF55874">
    <property type="entry name" value="ATPase domain of HSP90 chaperone/DNA topoisomerase II/histidine kinase"/>
    <property type="match status" value="1"/>
</dbReference>
<evidence type="ECO:0000313" key="21">
    <source>
        <dbReference type="Proteomes" id="UP000297288"/>
    </source>
</evidence>
<dbReference type="InterPro" id="IPR029016">
    <property type="entry name" value="GAF-like_dom_sf"/>
</dbReference>
<keyword evidence="10" id="KW-0067">ATP-binding</keyword>
<feature type="coiled-coil region" evidence="15">
    <location>
        <begin position="203"/>
        <end position="248"/>
    </location>
</feature>
<dbReference type="RefSeq" id="WP_135402429.1">
    <property type="nucleotide sequence ID" value="NZ_SRME01000001.1"/>
</dbReference>
<proteinExistence type="predicted"/>
<evidence type="ECO:0000256" key="13">
    <source>
        <dbReference type="PROSITE-ProRule" id="PRU00110"/>
    </source>
</evidence>
<feature type="modified residue" description="4-aspartylphosphate" evidence="14">
    <location>
        <position position="728"/>
    </location>
</feature>
<dbReference type="PROSITE" id="PS50109">
    <property type="entry name" value="HIS_KIN"/>
    <property type="match status" value="1"/>
</dbReference>
<keyword evidence="4" id="KW-1003">Cell membrane</keyword>
<dbReference type="EMBL" id="SRME01000001">
    <property type="protein sequence ID" value="TGG88769.1"/>
    <property type="molecule type" value="Genomic_DNA"/>
</dbReference>
<dbReference type="FunFam" id="3.30.565.10:FF:000010">
    <property type="entry name" value="Sensor histidine kinase RcsC"/>
    <property type="match status" value="1"/>
</dbReference>
<dbReference type="InterPro" id="IPR005467">
    <property type="entry name" value="His_kinase_dom"/>
</dbReference>
<keyword evidence="7" id="KW-0808">Transferase</keyword>
<keyword evidence="10" id="KW-0547">Nucleotide-binding</keyword>
<evidence type="ECO:0000313" key="20">
    <source>
        <dbReference type="EMBL" id="TGG88769.1"/>
    </source>
</evidence>
<dbReference type="CDD" id="cd00082">
    <property type="entry name" value="HisKA"/>
    <property type="match status" value="1"/>
</dbReference>
<evidence type="ECO:0000256" key="14">
    <source>
        <dbReference type="PROSITE-ProRule" id="PRU00169"/>
    </source>
</evidence>
<gene>
    <name evidence="20" type="ORF">E4650_00810</name>
</gene>
<dbReference type="GO" id="GO:0005886">
    <property type="term" value="C:plasma membrane"/>
    <property type="evidence" value="ECO:0007669"/>
    <property type="project" value="UniProtKB-SubCell"/>
</dbReference>
<dbReference type="InterPro" id="IPR036641">
    <property type="entry name" value="HPT_dom_sf"/>
</dbReference>
<keyword evidence="11 16" id="KW-1133">Transmembrane helix</keyword>
<dbReference type="InterPro" id="IPR036097">
    <property type="entry name" value="HisK_dim/P_sf"/>
</dbReference>
<reference evidence="20 21" key="1">
    <citation type="submission" date="2019-04" db="EMBL/GenBank/DDBJ databases">
        <title>Draft genome sequence data and analysis of a Fermenting Bacterium, Geotoga petraea strain HO-Geo1, isolated from heavy-oil petroleum reservoir in Russia.</title>
        <authorList>
            <person name="Grouzdev D.S."/>
            <person name="Semenova E.M."/>
            <person name="Sokolova D.S."/>
            <person name="Tourova T.P."/>
            <person name="Poltaraus A.B."/>
            <person name="Nazina T.N."/>
        </authorList>
    </citation>
    <scope>NUCLEOTIDE SEQUENCE [LARGE SCALE GENOMIC DNA]</scope>
    <source>
        <strain evidence="20 21">HO-Geo1</strain>
    </source>
</reference>
<evidence type="ECO:0000256" key="9">
    <source>
        <dbReference type="ARBA" id="ARBA00022777"/>
    </source>
</evidence>
<dbReference type="Pfam" id="PF01590">
    <property type="entry name" value="GAF"/>
    <property type="match status" value="1"/>
</dbReference>
<dbReference type="SUPFAM" id="SSF52172">
    <property type="entry name" value="CheY-like"/>
    <property type="match status" value="1"/>
</dbReference>
<feature type="modified residue" description="Phosphohistidine" evidence="13">
    <location>
        <position position="845"/>
    </location>
</feature>
<feature type="domain" description="HPt" evidence="19">
    <location>
        <begin position="806"/>
        <end position="898"/>
    </location>
</feature>
<keyword evidence="15" id="KW-0175">Coiled coil</keyword>
<dbReference type="PANTHER" id="PTHR43047">
    <property type="entry name" value="TWO-COMPONENT HISTIDINE PROTEIN KINASE"/>
    <property type="match status" value="1"/>
</dbReference>
<dbReference type="InterPro" id="IPR003018">
    <property type="entry name" value="GAF"/>
</dbReference>
<evidence type="ECO:0000256" key="16">
    <source>
        <dbReference type="SAM" id="Phobius"/>
    </source>
</evidence>
<feature type="domain" description="Response regulatory" evidence="18">
    <location>
        <begin position="677"/>
        <end position="795"/>
    </location>
</feature>
<dbReference type="Gene3D" id="1.10.287.130">
    <property type="match status" value="1"/>
</dbReference>
<dbReference type="PROSITE" id="PS50110">
    <property type="entry name" value="RESPONSE_REGULATORY"/>
    <property type="match status" value="1"/>
</dbReference>
<comment type="subcellular location">
    <subcellularLocation>
        <location evidence="2">Cell inner membrane</location>
        <topology evidence="2">Multi-pass membrane protein</topology>
    </subcellularLocation>
</comment>
<dbReference type="SMART" id="SM00387">
    <property type="entry name" value="HATPase_c"/>
    <property type="match status" value="1"/>
</dbReference>
<evidence type="ECO:0000256" key="3">
    <source>
        <dbReference type="ARBA" id="ARBA00012438"/>
    </source>
</evidence>
<dbReference type="InterPro" id="IPR001789">
    <property type="entry name" value="Sig_transdc_resp-reg_receiver"/>
</dbReference>
<dbReference type="GO" id="GO:0000155">
    <property type="term" value="F:phosphorelay sensor kinase activity"/>
    <property type="evidence" value="ECO:0007669"/>
    <property type="project" value="InterPro"/>
</dbReference>
<keyword evidence="5" id="KW-0997">Cell inner membrane</keyword>
<dbReference type="Pfam" id="PF00072">
    <property type="entry name" value="Response_reg"/>
    <property type="match status" value="1"/>
</dbReference>
<dbReference type="InterPro" id="IPR004358">
    <property type="entry name" value="Sig_transdc_His_kin-like_C"/>
</dbReference>
<evidence type="ECO:0000259" key="19">
    <source>
        <dbReference type="PROSITE" id="PS50894"/>
    </source>
</evidence>
<sequence>MYDKKGSYKQEFKIKSNILNIKKLIYFSLAIGLISLMISAINFFNSNLDAGLVNLGYSIFSIFISFSLKILSNKDIKSMKKLNTLFSSYIFTVYLWAFKDYFFNGSIAMSLWMFNMMILIVAFLFNQNKKIHLISTFIATLSFSIALFIEGFQIPQLIFYNSIIFFAFIFSNLLNNNFFDLLYKNYESEILINQKDKVIDEIKEEVRLEIQNKTSAIEKLYEETSKTNEKLKKTMEELKSSYSDLNKKSEEHYLLFRISMKFSSSDSSSEKIEYALKLLGEFTNVSRVYIFENDYKNKTTSNTYEWTDYKVEPEINNLQGIPLNDISEWMEMLKEEGMIKSSNIEELPESIKNYLEPQNINSILVLPIFLEDEIFGFIGFDDCESYKNWGKDKIELLRIISTLISHELERKISNEKLKQAKIKAEISNEAKTKFLANMNHEIRTPINTIFGVNSLLLQKNSVSEDTKRLLEMSFEASKNLQDLIENILDFSKIDQGKIELKKANFNLKKLLDEIIESYKLKNNKNIEIKYKYDSEVDLFYGDKIKIYQIINNIFGNAFNHTQSGYISLSLTSKEESNDKYKLTFIVEDTGEGISENNLKEIFKEFYQVYDAEKRNYSGVGLGLTISKKLIELMNGKIEVKSEIEKGTNISFSLYVERAHNENEYKSKCHTVSFDNNKVLLVEDNKVNQEIQKRILETFNLEVDVASNGKEAIDILQENPNKYEMIFMDISMPVMNGFEAINHIRDKISENKYKIVALTAFTSNIDKKKIFDFGFDDFIPKPIDEFHLLNVLKKYLTNVPPVKEKKVIDKNKDILDLFIKDLEEKIPNMMKYYNSKNYEKLGEIFHQIKNPFKYLKYDELYKKTYELEKLTNNNKEKEIEKIFPDFKNKIDNFIEKNKE</sequence>
<dbReference type="Gene3D" id="3.40.50.2300">
    <property type="match status" value="1"/>
</dbReference>
<evidence type="ECO:0000256" key="7">
    <source>
        <dbReference type="ARBA" id="ARBA00022679"/>
    </source>
</evidence>
<dbReference type="Proteomes" id="UP000297288">
    <property type="component" value="Unassembled WGS sequence"/>
</dbReference>
<dbReference type="SMART" id="SM00065">
    <property type="entry name" value="GAF"/>
    <property type="match status" value="1"/>
</dbReference>
<keyword evidence="8 16" id="KW-0812">Transmembrane</keyword>
<protein>
    <recommendedName>
        <fullName evidence="3">histidine kinase</fullName>
        <ecNumber evidence="3">2.7.13.3</ecNumber>
    </recommendedName>
</protein>
<keyword evidence="6 14" id="KW-0597">Phosphoprotein</keyword>
<feature type="domain" description="Histidine kinase" evidence="17">
    <location>
        <begin position="437"/>
        <end position="657"/>
    </location>
</feature>
<feature type="transmembrane region" description="Helical" evidence="16">
    <location>
        <begin position="132"/>
        <end position="152"/>
    </location>
</feature>
<keyword evidence="9" id="KW-0418">Kinase</keyword>
<comment type="caution">
    <text evidence="20">The sequence shown here is derived from an EMBL/GenBank/DDBJ whole genome shotgun (WGS) entry which is preliminary data.</text>
</comment>
<dbReference type="Gene3D" id="3.30.450.40">
    <property type="match status" value="1"/>
</dbReference>
<dbReference type="PRINTS" id="PR00344">
    <property type="entry name" value="BCTRLSENSOR"/>
</dbReference>
<dbReference type="InterPro" id="IPR003594">
    <property type="entry name" value="HATPase_dom"/>
</dbReference>
<dbReference type="InterPro" id="IPR011006">
    <property type="entry name" value="CheY-like_superfamily"/>
</dbReference>
<evidence type="ECO:0000256" key="11">
    <source>
        <dbReference type="ARBA" id="ARBA00022989"/>
    </source>
</evidence>
<dbReference type="SMART" id="SM00448">
    <property type="entry name" value="REC"/>
    <property type="match status" value="1"/>
</dbReference>
<evidence type="ECO:0000259" key="18">
    <source>
        <dbReference type="PROSITE" id="PS50110"/>
    </source>
</evidence>
<dbReference type="Gene3D" id="3.30.565.10">
    <property type="entry name" value="Histidine kinase-like ATPase, C-terminal domain"/>
    <property type="match status" value="1"/>
</dbReference>
<dbReference type="Gene3D" id="1.20.120.160">
    <property type="entry name" value="HPT domain"/>
    <property type="match status" value="1"/>
</dbReference>
<feature type="transmembrane region" description="Helical" evidence="16">
    <location>
        <begin position="105"/>
        <end position="125"/>
    </location>
</feature>
<keyword evidence="12 16" id="KW-0472">Membrane</keyword>
<evidence type="ECO:0000259" key="17">
    <source>
        <dbReference type="PROSITE" id="PS50109"/>
    </source>
</evidence>
<dbReference type="InterPro" id="IPR003661">
    <property type="entry name" value="HisK_dim/P_dom"/>
</dbReference>
<dbReference type="PANTHER" id="PTHR43047:SF72">
    <property type="entry name" value="OSMOSENSING HISTIDINE PROTEIN KINASE SLN1"/>
    <property type="match status" value="1"/>
</dbReference>
<dbReference type="EC" id="2.7.13.3" evidence="3"/>
<evidence type="ECO:0000256" key="8">
    <source>
        <dbReference type="ARBA" id="ARBA00022692"/>
    </source>
</evidence>
<dbReference type="SUPFAM" id="SSF55781">
    <property type="entry name" value="GAF domain-like"/>
    <property type="match status" value="1"/>
</dbReference>
<dbReference type="Pfam" id="PF00512">
    <property type="entry name" value="HisKA"/>
    <property type="match status" value="1"/>
</dbReference>
<dbReference type="Pfam" id="PF02518">
    <property type="entry name" value="HATPase_c"/>
    <property type="match status" value="1"/>
</dbReference>
<name>A0A4Z0W2I1_9BACT</name>
<dbReference type="InterPro" id="IPR036890">
    <property type="entry name" value="HATPase_C_sf"/>
</dbReference>
<evidence type="ECO:0000256" key="6">
    <source>
        <dbReference type="ARBA" id="ARBA00022553"/>
    </source>
</evidence>
<dbReference type="PROSITE" id="PS50894">
    <property type="entry name" value="HPT"/>
    <property type="match status" value="1"/>
</dbReference>